<feature type="region of interest" description="Disordered" evidence="3">
    <location>
        <begin position="1"/>
        <end position="31"/>
    </location>
</feature>
<dbReference type="InterPro" id="IPR002347">
    <property type="entry name" value="SDR_fam"/>
</dbReference>
<dbReference type="Gene3D" id="3.40.50.720">
    <property type="entry name" value="NAD(P)-binding Rossmann-like Domain"/>
    <property type="match status" value="1"/>
</dbReference>
<dbReference type="AlphaFoldDB" id="A0A558RCQ9"/>
<accession>A0A558RCQ9</accession>
<reference evidence="4 5" key="1">
    <citation type="submission" date="2019-07" db="EMBL/GenBank/DDBJ databases">
        <title>Sphingomonas solaris sp. nov., isolated from a solar panel from Boston, Massachusetts.</title>
        <authorList>
            <person name="Tanner K."/>
            <person name="Pascual J."/>
            <person name="Mancuso C."/>
            <person name="Pereto J."/>
            <person name="Khalil A."/>
            <person name="Vilanova C."/>
        </authorList>
    </citation>
    <scope>NUCLEOTIDE SEQUENCE [LARGE SCALE GENOMIC DNA]</scope>
    <source>
        <strain evidence="4 5">R4DWN</strain>
    </source>
</reference>
<gene>
    <name evidence="4" type="ORF">FOY91_02080</name>
</gene>
<dbReference type="PRINTS" id="PR00081">
    <property type="entry name" value="GDHRDH"/>
</dbReference>
<dbReference type="InterPro" id="IPR020904">
    <property type="entry name" value="Sc_DH/Rdtase_CS"/>
</dbReference>
<name>A0A558RCQ9_9SPHN</name>
<keyword evidence="2" id="KW-0560">Oxidoreductase</keyword>
<evidence type="ECO:0000256" key="1">
    <source>
        <dbReference type="ARBA" id="ARBA00006484"/>
    </source>
</evidence>
<dbReference type="GO" id="GO:0016491">
    <property type="term" value="F:oxidoreductase activity"/>
    <property type="evidence" value="ECO:0007669"/>
    <property type="project" value="UniProtKB-KW"/>
</dbReference>
<dbReference type="CDD" id="cd05233">
    <property type="entry name" value="SDR_c"/>
    <property type="match status" value="1"/>
</dbReference>
<dbReference type="OrthoDB" id="7064009at2"/>
<dbReference type="SUPFAM" id="SSF51735">
    <property type="entry name" value="NAD(P)-binding Rossmann-fold domains"/>
    <property type="match status" value="1"/>
</dbReference>
<comment type="similarity">
    <text evidence="1">Belongs to the short-chain dehydrogenases/reductases (SDR) family.</text>
</comment>
<organism evidence="4 5">
    <name type="scientific">Alterirhizorhabdus solaris</name>
    <dbReference type="NCBI Taxonomy" id="2529389"/>
    <lineage>
        <taxon>Bacteria</taxon>
        <taxon>Pseudomonadati</taxon>
        <taxon>Pseudomonadota</taxon>
        <taxon>Alphaproteobacteria</taxon>
        <taxon>Sphingomonadales</taxon>
        <taxon>Rhizorhabdaceae</taxon>
        <taxon>Alterirhizorhabdus</taxon>
    </lineage>
</organism>
<evidence type="ECO:0000313" key="5">
    <source>
        <dbReference type="Proteomes" id="UP000318681"/>
    </source>
</evidence>
<proteinExistence type="inferred from homology"/>
<dbReference type="InterPro" id="IPR036291">
    <property type="entry name" value="NAD(P)-bd_dom_sf"/>
</dbReference>
<dbReference type="FunFam" id="3.40.50.720:FF:000084">
    <property type="entry name" value="Short-chain dehydrogenase reductase"/>
    <property type="match status" value="1"/>
</dbReference>
<dbReference type="EMBL" id="VNIM01000004">
    <property type="protein sequence ID" value="TVV77138.1"/>
    <property type="molecule type" value="Genomic_DNA"/>
</dbReference>
<protein>
    <submittedName>
        <fullName evidence="4">SDR family oxidoreductase</fullName>
    </submittedName>
</protein>
<evidence type="ECO:0000256" key="2">
    <source>
        <dbReference type="ARBA" id="ARBA00023002"/>
    </source>
</evidence>
<comment type="caution">
    <text evidence="4">The sequence shown here is derived from an EMBL/GenBank/DDBJ whole genome shotgun (WGS) entry which is preliminary data.</text>
</comment>
<dbReference type="PROSITE" id="PS00061">
    <property type="entry name" value="ADH_SHORT"/>
    <property type="match status" value="1"/>
</dbReference>
<sequence length="310" mass="31634">MPGSGDDRTTPSSGRFAGRRDRPRRPYSGRFRSTDVTTLAGKVAIVTGAGSGIGRRIATLMAERGARIVVAASREETAAGTTGAIRAAGGEAVSAWGDLADATTPGRIVATAMEAFGRVDILVNNAAVTDAATLALDANITEMDGPTWERVLKVNTIAPALLCRHAIPHMIAGGGGSIVMIASGRGVQGDLGLPAYGASKAALINLALNVATQYGKQGIRANSVVVGMVMTPPVAAATALEMIELFTGHHLTPYVADPQDIAEPVAFLASDAARFITGATLAADGGMTAHAAPFADVMRMSAGAGMIRQD</sequence>
<dbReference type="PANTHER" id="PTHR24321">
    <property type="entry name" value="DEHYDROGENASES, SHORT CHAIN"/>
    <property type="match status" value="1"/>
</dbReference>
<dbReference type="Proteomes" id="UP000318681">
    <property type="component" value="Unassembled WGS sequence"/>
</dbReference>
<dbReference type="PRINTS" id="PR00080">
    <property type="entry name" value="SDRFAMILY"/>
</dbReference>
<evidence type="ECO:0000256" key="3">
    <source>
        <dbReference type="SAM" id="MobiDB-lite"/>
    </source>
</evidence>
<dbReference type="PANTHER" id="PTHR24321:SF14">
    <property type="entry name" value="SHORT-CHAIN TYPE DEHYDROGENASE_REDUCTASE BLR2146-RELATED"/>
    <property type="match status" value="1"/>
</dbReference>
<keyword evidence="5" id="KW-1185">Reference proteome</keyword>
<evidence type="ECO:0000313" key="4">
    <source>
        <dbReference type="EMBL" id="TVV77138.1"/>
    </source>
</evidence>
<dbReference type="Pfam" id="PF13561">
    <property type="entry name" value="adh_short_C2"/>
    <property type="match status" value="1"/>
</dbReference>